<accession>A0A024S2C6</accession>
<dbReference type="EMBL" id="KI911156">
    <property type="protein sequence ID" value="ETR99468.1"/>
    <property type="molecule type" value="Genomic_DNA"/>
</dbReference>
<dbReference type="AlphaFoldDB" id="A0A024S2C6"/>
<evidence type="ECO:0000313" key="3">
    <source>
        <dbReference type="Proteomes" id="UP000024376"/>
    </source>
</evidence>
<reference evidence="3" key="1">
    <citation type="journal article" date="2013" name="Ind. Biotechnol.">
        <title>Comparative genomics analysis of Trichoderma reesei strains.</title>
        <authorList>
            <person name="Koike H."/>
            <person name="Aerts A."/>
            <person name="LaButti K."/>
            <person name="Grigoriev I.V."/>
            <person name="Baker S.E."/>
        </authorList>
    </citation>
    <scope>NUCLEOTIDE SEQUENCE [LARGE SCALE GENOMIC DNA]</scope>
    <source>
        <strain evidence="3">ATCC 56765 / BCRC 32924 / NRRL 11460 / Rut C-30</strain>
    </source>
</reference>
<protein>
    <submittedName>
        <fullName evidence="2">Uncharacterized protein</fullName>
    </submittedName>
</protein>
<feature type="signal peptide" evidence="1">
    <location>
        <begin position="1"/>
        <end position="21"/>
    </location>
</feature>
<gene>
    <name evidence="2" type="ORF">M419DRAFT_132396</name>
</gene>
<dbReference type="Proteomes" id="UP000024376">
    <property type="component" value="Unassembled WGS sequence"/>
</dbReference>
<proteinExistence type="predicted"/>
<evidence type="ECO:0000313" key="2">
    <source>
        <dbReference type="EMBL" id="ETR99468.1"/>
    </source>
</evidence>
<evidence type="ECO:0000256" key="1">
    <source>
        <dbReference type="SAM" id="SignalP"/>
    </source>
</evidence>
<dbReference type="KEGG" id="trr:M419DRAFT_132396"/>
<dbReference type="HOGENOM" id="CLU_2386464_0_0_1"/>
<name>A0A024S2C6_HYPJR</name>
<keyword evidence="1" id="KW-0732">Signal</keyword>
<sequence length="94" mass="9926">MARSLSAVLACLLACLLGGLAQCVAHSKGETGHPFQDMHACHTVPLLYDSQAVEARQANSTVSPALLILGHVAPLQGPLHIHALILAFLNKLRL</sequence>
<feature type="chain" id="PRO_5001536922" evidence="1">
    <location>
        <begin position="22"/>
        <end position="94"/>
    </location>
</feature>
<organism evidence="2 3">
    <name type="scientific">Hypocrea jecorina (strain ATCC 56765 / BCRC 32924 / NRRL 11460 / Rut C-30)</name>
    <name type="common">Trichoderma reesei</name>
    <dbReference type="NCBI Taxonomy" id="1344414"/>
    <lineage>
        <taxon>Eukaryota</taxon>
        <taxon>Fungi</taxon>
        <taxon>Dikarya</taxon>
        <taxon>Ascomycota</taxon>
        <taxon>Pezizomycotina</taxon>
        <taxon>Sordariomycetes</taxon>
        <taxon>Hypocreomycetidae</taxon>
        <taxon>Hypocreales</taxon>
        <taxon>Hypocreaceae</taxon>
        <taxon>Trichoderma</taxon>
    </lineage>
</organism>